<dbReference type="InterPro" id="IPR002934">
    <property type="entry name" value="Polymerase_NTP_transf_dom"/>
</dbReference>
<evidence type="ECO:0000313" key="3">
    <source>
        <dbReference type="Proteomes" id="UP000824221"/>
    </source>
</evidence>
<dbReference type="Pfam" id="PF01909">
    <property type="entry name" value="NTP_transf_2"/>
    <property type="match status" value="1"/>
</dbReference>
<proteinExistence type="predicted"/>
<accession>A0A9D2H1M3</accession>
<feature type="domain" description="Polymerase nucleotidyl transferase" evidence="1">
    <location>
        <begin position="10"/>
        <end position="64"/>
    </location>
</feature>
<name>A0A9D2H1M3_9FIRM</name>
<dbReference type="GO" id="GO:0016779">
    <property type="term" value="F:nucleotidyltransferase activity"/>
    <property type="evidence" value="ECO:0007669"/>
    <property type="project" value="InterPro"/>
</dbReference>
<dbReference type="EMBL" id="DXAJ01000016">
    <property type="protein sequence ID" value="HJA01885.1"/>
    <property type="molecule type" value="Genomic_DNA"/>
</dbReference>
<evidence type="ECO:0000313" key="2">
    <source>
        <dbReference type="EMBL" id="HJA01885.1"/>
    </source>
</evidence>
<organism evidence="2 3">
    <name type="scientific">Candidatus Gallimonas gallistercoris</name>
    <dbReference type="NCBI Taxonomy" id="2838602"/>
    <lineage>
        <taxon>Bacteria</taxon>
        <taxon>Bacillati</taxon>
        <taxon>Bacillota</taxon>
        <taxon>Clostridia</taxon>
        <taxon>Candidatus Gallimonas</taxon>
    </lineage>
</organism>
<dbReference type="CDD" id="cd05403">
    <property type="entry name" value="NT_KNTase_like"/>
    <property type="match status" value="1"/>
</dbReference>
<dbReference type="Gene3D" id="3.30.460.10">
    <property type="entry name" value="Beta Polymerase, domain 2"/>
    <property type="match status" value="1"/>
</dbReference>
<comment type="caution">
    <text evidence="2">The sequence shown here is derived from an EMBL/GenBank/DDBJ whole genome shotgun (WGS) entry which is preliminary data.</text>
</comment>
<protein>
    <submittedName>
        <fullName evidence="2">Nucleotidyltransferase domain-containing protein</fullName>
    </submittedName>
</protein>
<dbReference type="AlphaFoldDB" id="A0A9D2H1M3"/>
<dbReference type="InterPro" id="IPR043519">
    <property type="entry name" value="NT_sf"/>
</dbReference>
<dbReference type="SUPFAM" id="SSF81301">
    <property type="entry name" value="Nucleotidyltransferase"/>
    <property type="match status" value="1"/>
</dbReference>
<reference evidence="2" key="2">
    <citation type="submission" date="2021-04" db="EMBL/GenBank/DDBJ databases">
        <authorList>
            <person name="Gilroy R."/>
        </authorList>
    </citation>
    <scope>NUCLEOTIDE SEQUENCE</scope>
    <source>
        <strain evidence="2">CHK156-179</strain>
    </source>
</reference>
<sequence>MLKHHEESIKNLVSYYKEEEGVIAVILDGSIVHGNARPDSDIDAVIVVTEEEYEKRKRENRLAEVVTGHCTYEGGYFDVKFKSKKVLELAAERASEPTRNAYLGAVTVYTKDEGISGLIERISAYPEGEVAAKVRCFNGNLQLNRGYFLACVKEDNAYMRAHLAQEIVYSVYRLILIENRVLFPCNRRLEDAVRACPHRPANILELGAAFLKDISAEQCEAFVTAFWAQSKLPLSDNVSENCSSYVHFYEDWWMEERPPFPNEW</sequence>
<dbReference type="Proteomes" id="UP000824221">
    <property type="component" value="Unassembled WGS sequence"/>
</dbReference>
<gene>
    <name evidence="2" type="ORF">H9797_00695</name>
</gene>
<reference evidence="2" key="1">
    <citation type="journal article" date="2021" name="PeerJ">
        <title>Extensive microbial diversity within the chicken gut microbiome revealed by metagenomics and culture.</title>
        <authorList>
            <person name="Gilroy R."/>
            <person name="Ravi A."/>
            <person name="Getino M."/>
            <person name="Pursley I."/>
            <person name="Horton D.L."/>
            <person name="Alikhan N.F."/>
            <person name="Baker D."/>
            <person name="Gharbi K."/>
            <person name="Hall N."/>
            <person name="Watson M."/>
            <person name="Adriaenssens E.M."/>
            <person name="Foster-Nyarko E."/>
            <person name="Jarju S."/>
            <person name="Secka A."/>
            <person name="Antonio M."/>
            <person name="Oren A."/>
            <person name="Chaudhuri R.R."/>
            <person name="La Ragione R."/>
            <person name="Hildebrand F."/>
            <person name="Pallen M.J."/>
        </authorList>
    </citation>
    <scope>NUCLEOTIDE SEQUENCE</scope>
    <source>
        <strain evidence="2">CHK156-179</strain>
    </source>
</reference>
<evidence type="ECO:0000259" key="1">
    <source>
        <dbReference type="Pfam" id="PF01909"/>
    </source>
</evidence>